<evidence type="ECO:0000256" key="4">
    <source>
        <dbReference type="SAM" id="MobiDB-lite"/>
    </source>
</evidence>
<dbReference type="PANTHER" id="PTHR13710">
    <property type="entry name" value="DNA HELICASE RECQ FAMILY MEMBER"/>
    <property type="match status" value="1"/>
</dbReference>
<evidence type="ECO:0000313" key="7">
    <source>
        <dbReference type="Proteomes" id="UP000075714"/>
    </source>
</evidence>
<dbReference type="Proteomes" id="UP000075714">
    <property type="component" value="Unassembled WGS sequence"/>
</dbReference>
<evidence type="ECO:0000313" key="6">
    <source>
        <dbReference type="EMBL" id="KXZ40941.1"/>
    </source>
</evidence>
<evidence type="ECO:0000256" key="1">
    <source>
        <dbReference type="ARBA" id="ARBA00005446"/>
    </source>
</evidence>
<comment type="similarity">
    <text evidence="1">Belongs to the helicase family. RecQ subfamily.</text>
</comment>
<evidence type="ECO:0000259" key="5">
    <source>
        <dbReference type="PROSITE" id="PS51194"/>
    </source>
</evidence>
<dbReference type="GO" id="GO:0009378">
    <property type="term" value="F:four-way junction helicase activity"/>
    <property type="evidence" value="ECO:0007669"/>
    <property type="project" value="TreeGrafter"/>
</dbReference>
<reference evidence="7" key="1">
    <citation type="journal article" date="2016" name="Nat. Commun.">
        <title>The Gonium pectorale genome demonstrates co-option of cell cycle regulation during the evolution of multicellularity.</title>
        <authorList>
            <person name="Hanschen E.R."/>
            <person name="Marriage T.N."/>
            <person name="Ferris P.J."/>
            <person name="Hamaji T."/>
            <person name="Toyoda A."/>
            <person name="Fujiyama A."/>
            <person name="Neme R."/>
            <person name="Noguchi H."/>
            <person name="Minakuchi Y."/>
            <person name="Suzuki M."/>
            <person name="Kawai-Toyooka H."/>
            <person name="Smith D.R."/>
            <person name="Sparks H."/>
            <person name="Anderson J."/>
            <person name="Bakaric R."/>
            <person name="Luria V."/>
            <person name="Karger A."/>
            <person name="Kirschner M.W."/>
            <person name="Durand P.M."/>
            <person name="Michod R.E."/>
            <person name="Nozaki H."/>
            <person name="Olson B.J."/>
        </authorList>
    </citation>
    <scope>NUCLEOTIDE SEQUENCE [LARGE SCALE GENOMIC DNA]</scope>
    <source>
        <strain evidence="7">NIES-2863</strain>
    </source>
</reference>
<feature type="region of interest" description="Disordered" evidence="4">
    <location>
        <begin position="120"/>
        <end position="162"/>
    </location>
</feature>
<dbReference type="OrthoDB" id="10261556at2759"/>
<dbReference type="Pfam" id="PF00271">
    <property type="entry name" value="Helicase_C"/>
    <property type="match status" value="1"/>
</dbReference>
<gene>
    <name evidence="6" type="ORF">GPECTOR_1229g488</name>
</gene>
<organism evidence="6 7">
    <name type="scientific">Gonium pectorale</name>
    <name type="common">Green alga</name>
    <dbReference type="NCBI Taxonomy" id="33097"/>
    <lineage>
        <taxon>Eukaryota</taxon>
        <taxon>Viridiplantae</taxon>
        <taxon>Chlorophyta</taxon>
        <taxon>core chlorophytes</taxon>
        <taxon>Chlorophyceae</taxon>
        <taxon>CS clade</taxon>
        <taxon>Chlamydomonadales</taxon>
        <taxon>Volvocaceae</taxon>
        <taxon>Gonium</taxon>
    </lineage>
</organism>
<dbReference type="InterPro" id="IPR027417">
    <property type="entry name" value="P-loop_NTPase"/>
</dbReference>
<keyword evidence="7" id="KW-1185">Reference proteome</keyword>
<dbReference type="Gene3D" id="3.40.50.300">
    <property type="entry name" value="P-loop containing nucleotide triphosphate hydrolases"/>
    <property type="match status" value="1"/>
</dbReference>
<dbReference type="GO" id="GO:0000724">
    <property type="term" value="P:double-strand break repair via homologous recombination"/>
    <property type="evidence" value="ECO:0007669"/>
    <property type="project" value="TreeGrafter"/>
</dbReference>
<dbReference type="GO" id="GO:0005634">
    <property type="term" value="C:nucleus"/>
    <property type="evidence" value="ECO:0007669"/>
    <property type="project" value="TreeGrafter"/>
</dbReference>
<dbReference type="GO" id="GO:0043138">
    <property type="term" value="F:3'-5' DNA helicase activity"/>
    <property type="evidence" value="ECO:0007669"/>
    <property type="project" value="UniProtKB-EC"/>
</dbReference>
<dbReference type="STRING" id="33097.A0A150FTJ2"/>
<dbReference type="GO" id="GO:0005694">
    <property type="term" value="C:chromosome"/>
    <property type="evidence" value="ECO:0007669"/>
    <property type="project" value="TreeGrafter"/>
</dbReference>
<feature type="compositionally biased region" description="Gly residues" evidence="4">
    <location>
        <begin position="120"/>
        <end position="129"/>
    </location>
</feature>
<sequence>MHDRTAVAASFLAGNTRVVVATVAFGMGVDHPSIGAVVHLNMPRSVEDYVQQSVPLTPVAVARILHGLSGPAFPADAWRKAPEWGRFKSIDFAYVRAVAAMVLARRDVLGAAAGEAGGAAGVPAGGGGGARKRRPGGGAEGERAAKRGGGGSGLDDQDVYVL</sequence>
<comment type="catalytic activity">
    <reaction evidence="2">
        <text>Couples ATP hydrolysis with the unwinding of duplex DNA by translocating in the 3'-5' direction.</text>
        <dbReference type="EC" id="5.6.2.4"/>
    </reaction>
</comment>
<proteinExistence type="inferred from homology"/>
<dbReference type="GO" id="GO:0005737">
    <property type="term" value="C:cytoplasm"/>
    <property type="evidence" value="ECO:0007669"/>
    <property type="project" value="TreeGrafter"/>
</dbReference>
<accession>A0A150FTJ2</accession>
<dbReference type="PROSITE" id="PS51194">
    <property type="entry name" value="HELICASE_CTER"/>
    <property type="match status" value="1"/>
</dbReference>
<name>A0A150FTJ2_GONPE</name>
<dbReference type="EC" id="5.6.2.4" evidence="3"/>
<dbReference type="SUPFAM" id="SSF52540">
    <property type="entry name" value="P-loop containing nucleoside triphosphate hydrolases"/>
    <property type="match status" value="1"/>
</dbReference>
<feature type="domain" description="Helicase C-terminal" evidence="5">
    <location>
        <begin position="1"/>
        <end position="109"/>
    </location>
</feature>
<dbReference type="InterPro" id="IPR001650">
    <property type="entry name" value="Helicase_C-like"/>
</dbReference>
<evidence type="ECO:0000256" key="2">
    <source>
        <dbReference type="ARBA" id="ARBA00034617"/>
    </source>
</evidence>
<protein>
    <recommendedName>
        <fullName evidence="3">DNA 3'-5' helicase</fullName>
        <ecNumber evidence="3">5.6.2.4</ecNumber>
    </recommendedName>
</protein>
<dbReference type="EMBL" id="LSYV01001223">
    <property type="protein sequence ID" value="KXZ40941.1"/>
    <property type="molecule type" value="Genomic_DNA"/>
</dbReference>
<dbReference type="AlphaFoldDB" id="A0A150FTJ2"/>
<dbReference type="PANTHER" id="PTHR13710:SF108">
    <property type="entry name" value="ATP-DEPENDENT DNA HELICASE Q4"/>
    <property type="match status" value="1"/>
</dbReference>
<evidence type="ECO:0000256" key="3">
    <source>
        <dbReference type="ARBA" id="ARBA00034808"/>
    </source>
</evidence>
<comment type="caution">
    <text evidence="6">The sequence shown here is derived from an EMBL/GenBank/DDBJ whole genome shotgun (WGS) entry which is preliminary data.</text>
</comment>